<organism evidence="4 5">
    <name type="scientific">Azotobacter chroococcum NCIMB 8003</name>
    <dbReference type="NCBI Taxonomy" id="1328314"/>
    <lineage>
        <taxon>Bacteria</taxon>
        <taxon>Pseudomonadati</taxon>
        <taxon>Pseudomonadota</taxon>
        <taxon>Gammaproteobacteria</taxon>
        <taxon>Pseudomonadales</taxon>
        <taxon>Pseudomonadaceae</taxon>
        <taxon>Azotobacter</taxon>
    </lineage>
</organism>
<dbReference type="GO" id="GO:0009279">
    <property type="term" value="C:cell outer membrane"/>
    <property type="evidence" value="ECO:0007669"/>
    <property type="project" value="UniProtKB-SubCell"/>
</dbReference>
<dbReference type="STRING" id="1328314.Achr_6280"/>
<dbReference type="PIRSF" id="PIRSF036893">
    <property type="entry name" value="Lipocalin_ApoD"/>
    <property type="match status" value="1"/>
</dbReference>
<dbReference type="GO" id="GO:0008289">
    <property type="term" value="F:lipid binding"/>
    <property type="evidence" value="ECO:0007669"/>
    <property type="project" value="UniProtKB-UniRule"/>
</dbReference>
<evidence type="ECO:0000313" key="5">
    <source>
        <dbReference type="Proteomes" id="UP000068210"/>
    </source>
</evidence>
<dbReference type="GO" id="GO:0006950">
    <property type="term" value="P:response to stress"/>
    <property type="evidence" value="ECO:0007669"/>
    <property type="project" value="UniProtKB-ARBA"/>
</dbReference>
<dbReference type="InterPro" id="IPR002446">
    <property type="entry name" value="Lipocalin_bac"/>
</dbReference>
<proteinExistence type="inferred from homology"/>
<dbReference type="Gene3D" id="2.40.128.20">
    <property type="match status" value="1"/>
</dbReference>
<dbReference type="PROSITE" id="PS51257">
    <property type="entry name" value="PROKAR_LIPOPROTEIN"/>
    <property type="match status" value="1"/>
</dbReference>
<dbReference type="InterPro" id="IPR012674">
    <property type="entry name" value="Calycin"/>
</dbReference>
<dbReference type="GeneID" id="61929672"/>
<gene>
    <name evidence="4" type="ORF">Achr_6280</name>
</gene>
<dbReference type="PANTHER" id="PTHR10612:SF34">
    <property type="entry name" value="APOLIPOPROTEIN D"/>
    <property type="match status" value="1"/>
</dbReference>
<dbReference type="KEGG" id="acx:Achr_6280"/>
<sequence length="192" mass="21698">MKPAGPWRALGLAGLGLLLGGCAFWGREPPATAGALDLERYQGTWYEQARLPVPFQSRCLQSEAHYRLLPSGGLAVLNRCRTAAGEWLEASGTASPLDRGRTDRLWVRFHNVFGYGFPVLAEGDYWVLYVDPDYRLALVGSPDREFLWILSRETTIAPQERERLLRLARERGYDLELLIWRPEDEEPSVVAP</sequence>
<comment type="function">
    <text evidence="2">Involved in the storage or transport of lipids necessary for membrane maintenance under stressful conditions. Displays a binding preference for lysophospholipids.</text>
</comment>
<dbReference type="InterPro" id="IPR022271">
    <property type="entry name" value="Lipocalin_ApoD"/>
</dbReference>
<feature type="domain" description="Lipocalin/cytosolic fatty-acid binding" evidence="3">
    <location>
        <begin position="36"/>
        <end position="182"/>
    </location>
</feature>
<keyword evidence="2" id="KW-0472">Membrane</keyword>
<dbReference type="HOGENOM" id="CLU_068449_3_1_6"/>
<dbReference type="RefSeq" id="WP_039801784.1">
    <property type="nucleotide sequence ID" value="NZ_CP010415.1"/>
</dbReference>
<keyword evidence="2 4" id="KW-0449">Lipoprotein</keyword>
<dbReference type="InterPro" id="IPR047202">
    <property type="entry name" value="Lipocalin_Blc-like_dom"/>
</dbReference>
<evidence type="ECO:0000256" key="1">
    <source>
        <dbReference type="ARBA" id="ARBA00006889"/>
    </source>
</evidence>
<evidence type="ECO:0000256" key="2">
    <source>
        <dbReference type="PIRNR" id="PIRNR036893"/>
    </source>
</evidence>
<keyword evidence="2" id="KW-0446">Lipid-binding</keyword>
<accession>A0A0C4WPP0</accession>
<comment type="subunit">
    <text evidence="2">Homodimer.</text>
</comment>
<comment type="similarity">
    <text evidence="1 2">Belongs to the calycin superfamily. Lipocalin family.</text>
</comment>
<dbReference type="Pfam" id="PF08212">
    <property type="entry name" value="Lipocalin_2"/>
    <property type="match status" value="1"/>
</dbReference>
<dbReference type="PANTHER" id="PTHR10612">
    <property type="entry name" value="APOLIPOPROTEIN D"/>
    <property type="match status" value="1"/>
</dbReference>
<comment type="subcellular location">
    <subcellularLocation>
        <location evidence="2">Cell outer membrane</location>
    </subcellularLocation>
</comment>
<dbReference type="PRINTS" id="PR01171">
    <property type="entry name" value="BCTLIPOCALIN"/>
</dbReference>
<dbReference type="EMBL" id="CP010415">
    <property type="protein sequence ID" value="AJE20127.1"/>
    <property type="molecule type" value="Genomic_DNA"/>
</dbReference>
<dbReference type="AlphaFoldDB" id="A0A0C4WPP0"/>
<evidence type="ECO:0000259" key="3">
    <source>
        <dbReference type="Pfam" id="PF08212"/>
    </source>
</evidence>
<evidence type="ECO:0000313" key="4">
    <source>
        <dbReference type="EMBL" id="AJE20127.1"/>
    </source>
</evidence>
<dbReference type="CDD" id="cd19438">
    <property type="entry name" value="lipocalin_Blc-like"/>
    <property type="match status" value="1"/>
</dbReference>
<dbReference type="SUPFAM" id="SSF50814">
    <property type="entry name" value="Lipocalins"/>
    <property type="match status" value="1"/>
</dbReference>
<reference evidence="4 5" key="1">
    <citation type="journal article" date="2015" name="PLoS ONE">
        <title>Azotobacter Genomes: The Genome of Azotobacter chroococcum NCIMB 8003 (ATCC 4412).</title>
        <authorList>
            <person name="Robson R.L."/>
            <person name="Jones R."/>
            <person name="Robson R.M."/>
            <person name="Schwartz A."/>
            <person name="Richardson T.H."/>
        </authorList>
    </citation>
    <scope>NUCLEOTIDE SEQUENCE [LARGE SCALE GENOMIC DNA]</scope>
    <source>
        <strain evidence="4 5">NCIMB 8003</strain>
    </source>
</reference>
<dbReference type="Proteomes" id="UP000068210">
    <property type="component" value="Chromosome"/>
</dbReference>
<keyword evidence="2" id="KW-0998">Cell outer membrane</keyword>
<dbReference type="InterPro" id="IPR000566">
    <property type="entry name" value="Lipocln_cytosolic_FA-bd_dom"/>
</dbReference>
<name>A0A0C4WPP0_9GAMM</name>
<keyword evidence="5" id="KW-1185">Reference proteome</keyword>
<protein>
    <recommendedName>
        <fullName evidence="2">Outer membrane lipoprotein Blc</fullName>
    </recommendedName>
</protein>